<keyword evidence="3" id="KW-1133">Transmembrane helix</keyword>
<protein>
    <recommendedName>
        <fullName evidence="2 3">Signal peptidase I</fullName>
        <ecNumber evidence="3">3.4.21.89</ecNumber>
    </recommendedName>
</protein>
<proteinExistence type="inferred from homology"/>
<evidence type="ECO:0000256" key="2">
    <source>
        <dbReference type="ARBA" id="ARBA00019232"/>
    </source>
</evidence>
<organism evidence="5 6">
    <name type="scientific">Leptospira kemamanensis</name>
    <dbReference type="NCBI Taxonomy" id="2484942"/>
    <lineage>
        <taxon>Bacteria</taxon>
        <taxon>Pseudomonadati</taxon>
        <taxon>Spirochaetota</taxon>
        <taxon>Spirochaetia</taxon>
        <taxon>Leptospirales</taxon>
        <taxon>Leptospiraceae</taxon>
        <taxon>Leptospira</taxon>
    </lineage>
</organism>
<dbReference type="EC" id="3.4.21.89" evidence="3"/>
<dbReference type="CDD" id="cd06530">
    <property type="entry name" value="S26_SPase_I"/>
    <property type="match status" value="1"/>
</dbReference>
<dbReference type="AlphaFoldDB" id="A0A4V3JPR8"/>
<dbReference type="PRINTS" id="PR00727">
    <property type="entry name" value="LEADERPTASE"/>
</dbReference>
<feature type="transmembrane region" description="Helical" evidence="3">
    <location>
        <begin position="12"/>
        <end position="31"/>
    </location>
</feature>
<sequence length="176" mass="19799">MSKTKSKVPLKTKLISIFLPMGIGLGLSLYVKYKVLLPVSITNVYMEPTLKQGETKYFSKWFRKDNLGIGDVVICHSPSDPNSYFIARIIGKPGDSISIQKRFVFRNGTILDPTLFPEPATQNIPLIPQGKTEHDDMNPITVPEKTFFLLADNREMGVDSRILGPIQESQIFAVLW</sequence>
<keyword evidence="3" id="KW-0645">Protease</keyword>
<evidence type="ECO:0000256" key="1">
    <source>
        <dbReference type="ARBA" id="ARBA00009370"/>
    </source>
</evidence>
<dbReference type="GO" id="GO:0006465">
    <property type="term" value="P:signal peptide processing"/>
    <property type="evidence" value="ECO:0007669"/>
    <property type="project" value="InterPro"/>
</dbReference>
<reference evidence="5" key="1">
    <citation type="journal article" date="2019" name="PLoS Negl. Trop. Dis.">
        <title>Revisiting the worldwide diversity of Leptospira species in the environment.</title>
        <authorList>
            <person name="Vincent A.T."/>
            <person name="Schiettekatte O."/>
            <person name="Bourhy P."/>
            <person name="Veyrier F.J."/>
            <person name="Picardeau M."/>
        </authorList>
    </citation>
    <scope>NUCLEOTIDE SEQUENCE [LARGE SCALE GENOMIC DNA]</scope>
    <source>
        <strain evidence="5">201702454</strain>
    </source>
</reference>
<dbReference type="Proteomes" id="UP000297609">
    <property type="component" value="Unassembled WGS sequence"/>
</dbReference>
<keyword evidence="3" id="KW-0472">Membrane</keyword>
<dbReference type="EMBL" id="RQGG01000051">
    <property type="protein sequence ID" value="TGL46816.1"/>
    <property type="molecule type" value="Genomic_DNA"/>
</dbReference>
<comment type="caution">
    <text evidence="5">The sequence shown here is derived from an EMBL/GenBank/DDBJ whole genome shotgun (WGS) entry which is preliminary data.</text>
</comment>
<dbReference type="PANTHER" id="PTHR43390:SF1">
    <property type="entry name" value="CHLOROPLAST PROCESSING PEPTIDASE"/>
    <property type="match status" value="1"/>
</dbReference>
<evidence type="ECO:0000313" key="5">
    <source>
        <dbReference type="EMBL" id="TGL46816.1"/>
    </source>
</evidence>
<dbReference type="GO" id="GO:0004252">
    <property type="term" value="F:serine-type endopeptidase activity"/>
    <property type="evidence" value="ECO:0007669"/>
    <property type="project" value="InterPro"/>
</dbReference>
<feature type="domain" description="Peptidase S26" evidence="4">
    <location>
        <begin position="18"/>
        <end position="172"/>
    </location>
</feature>
<comment type="similarity">
    <text evidence="1 3">Belongs to the peptidase S26 family.</text>
</comment>
<keyword evidence="3" id="KW-0812">Transmembrane</keyword>
<dbReference type="GO" id="GO:0009003">
    <property type="term" value="F:signal peptidase activity"/>
    <property type="evidence" value="ECO:0007669"/>
    <property type="project" value="UniProtKB-EC"/>
</dbReference>
<name>A0A4V3JPR8_9LEPT</name>
<keyword evidence="3 5" id="KW-0378">Hydrolase</keyword>
<dbReference type="InterPro" id="IPR036286">
    <property type="entry name" value="LexA/Signal_pep-like_sf"/>
</dbReference>
<dbReference type="PANTHER" id="PTHR43390">
    <property type="entry name" value="SIGNAL PEPTIDASE I"/>
    <property type="match status" value="1"/>
</dbReference>
<dbReference type="InterPro" id="IPR000223">
    <property type="entry name" value="Pept_S26A_signal_pept_1"/>
</dbReference>
<dbReference type="Gene3D" id="2.10.109.10">
    <property type="entry name" value="Umud Fragment, subunit A"/>
    <property type="match status" value="1"/>
</dbReference>
<accession>A0A4V3JPR8</accession>
<evidence type="ECO:0000313" key="6">
    <source>
        <dbReference type="Proteomes" id="UP000297609"/>
    </source>
</evidence>
<gene>
    <name evidence="5" type="primary">lepB</name>
    <name evidence="5" type="ORF">EHQ59_17440</name>
</gene>
<comment type="subcellular location">
    <subcellularLocation>
        <location evidence="3">Membrane</location>
        <topology evidence="3">Single-pass type II membrane protein</topology>
    </subcellularLocation>
</comment>
<dbReference type="OrthoDB" id="9802919at2"/>
<dbReference type="Pfam" id="PF10502">
    <property type="entry name" value="Peptidase_S26"/>
    <property type="match status" value="1"/>
</dbReference>
<dbReference type="NCBIfam" id="TIGR02227">
    <property type="entry name" value="sigpep_I_bact"/>
    <property type="match status" value="1"/>
</dbReference>
<dbReference type="GO" id="GO:0016020">
    <property type="term" value="C:membrane"/>
    <property type="evidence" value="ECO:0007669"/>
    <property type="project" value="UniProtKB-SubCell"/>
</dbReference>
<dbReference type="RefSeq" id="WP_135621239.1">
    <property type="nucleotide sequence ID" value="NZ_RQGG01000051.1"/>
</dbReference>
<dbReference type="SUPFAM" id="SSF51306">
    <property type="entry name" value="LexA/Signal peptidase"/>
    <property type="match status" value="1"/>
</dbReference>
<keyword evidence="6" id="KW-1185">Reference proteome</keyword>
<dbReference type="InterPro" id="IPR019533">
    <property type="entry name" value="Peptidase_S26"/>
</dbReference>
<evidence type="ECO:0000259" key="4">
    <source>
        <dbReference type="Pfam" id="PF10502"/>
    </source>
</evidence>
<comment type="catalytic activity">
    <reaction evidence="3">
        <text>Cleavage of hydrophobic, N-terminal signal or leader sequences from secreted and periplasmic proteins.</text>
        <dbReference type="EC" id="3.4.21.89"/>
    </reaction>
</comment>
<evidence type="ECO:0000256" key="3">
    <source>
        <dbReference type="RuleBase" id="RU362042"/>
    </source>
</evidence>